<dbReference type="EMBL" id="SSTJ01000006">
    <property type="protein sequence ID" value="THG37285.1"/>
    <property type="molecule type" value="Genomic_DNA"/>
</dbReference>
<dbReference type="AlphaFoldDB" id="A0A4S4G3Y8"/>
<name>A0A4S4G3Y8_9ACTN</name>
<evidence type="ECO:0000313" key="3">
    <source>
        <dbReference type="Proteomes" id="UP000308978"/>
    </source>
</evidence>
<comment type="caution">
    <text evidence="2">The sequence shown here is derived from an EMBL/GenBank/DDBJ whole genome shotgun (WGS) entry which is preliminary data.</text>
</comment>
<sequence length="215" mass="24473">MGGSRGGRFGGRGRAESHRRLVHHRVFPRDGRDRRVRMAGRSVDSTRLDVSKNRGRGNAHGSKGRGEVLMALVQRHDCRREGMRCHSSACEIREGTPAPFGGLWVIASTSLMRLRGLARRSPDCTVMVFPRCNDVHTFTMAHPIDVAFVDKQGRVLRVHRSVPPRVRLHHRSASLVVERFARDGPWFERGDQVLMAGSRRSVRRADWKGRGWRWN</sequence>
<dbReference type="Gene3D" id="2.60.120.1140">
    <property type="entry name" value="Protein of unknown function DUF192"/>
    <property type="match status" value="1"/>
</dbReference>
<evidence type="ECO:0000313" key="2">
    <source>
        <dbReference type="EMBL" id="THG37285.1"/>
    </source>
</evidence>
<dbReference type="InterPro" id="IPR003795">
    <property type="entry name" value="DUF192"/>
</dbReference>
<dbReference type="Pfam" id="PF02643">
    <property type="entry name" value="DUF192"/>
    <property type="match status" value="1"/>
</dbReference>
<dbReference type="Proteomes" id="UP000308978">
    <property type="component" value="Unassembled WGS sequence"/>
</dbReference>
<dbReference type="InterPro" id="IPR038695">
    <property type="entry name" value="Saro_0823-like_sf"/>
</dbReference>
<proteinExistence type="predicted"/>
<protein>
    <submittedName>
        <fullName evidence="2">DUF192 domain-containing protein</fullName>
    </submittedName>
</protein>
<reference evidence="2 3" key="1">
    <citation type="submission" date="2019-04" db="EMBL/GenBank/DDBJ databases">
        <title>Microbes associate with the intestines of laboratory mice.</title>
        <authorList>
            <person name="Navarre W."/>
            <person name="Wong E."/>
            <person name="Huang K.C."/>
            <person name="Tropini C."/>
            <person name="Ng K."/>
            <person name="Yu B."/>
        </authorList>
    </citation>
    <scope>NUCLEOTIDE SEQUENCE [LARGE SCALE GENOMIC DNA]</scope>
    <source>
        <strain evidence="2 3">NM80_B27</strain>
    </source>
</reference>
<evidence type="ECO:0000256" key="1">
    <source>
        <dbReference type="SAM" id="MobiDB-lite"/>
    </source>
</evidence>
<organism evidence="2 3">
    <name type="scientific">Adlercreutzia caecimuris</name>
    <dbReference type="NCBI Taxonomy" id="671266"/>
    <lineage>
        <taxon>Bacteria</taxon>
        <taxon>Bacillati</taxon>
        <taxon>Actinomycetota</taxon>
        <taxon>Coriobacteriia</taxon>
        <taxon>Eggerthellales</taxon>
        <taxon>Eggerthellaceae</taxon>
        <taxon>Adlercreutzia</taxon>
    </lineage>
</organism>
<gene>
    <name evidence="2" type="ORF">E5986_05840</name>
</gene>
<feature type="region of interest" description="Disordered" evidence="1">
    <location>
        <begin position="38"/>
        <end position="64"/>
    </location>
</feature>
<accession>A0A4S4G3Y8</accession>